<reference evidence="5 6" key="1">
    <citation type="journal article" date="2005" name="Nucleic Acids Res.">
        <title>Genomic blueprint of Hahella chejuensis, a marine microbe producing an algicidal agent.</title>
        <authorList>
            <person name="Jeong H."/>
            <person name="Yim J.H."/>
            <person name="Lee C."/>
            <person name="Choi S.-H."/>
            <person name="Park Y.K."/>
            <person name="Yoon S.H."/>
            <person name="Hur C.-G."/>
            <person name="Kang H.-Y."/>
            <person name="Kim D."/>
            <person name="Lee H.H."/>
            <person name="Park K.H."/>
            <person name="Park S.-H."/>
            <person name="Park H.-S."/>
            <person name="Lee H.K."/>
            <person name="Oh T.K."/>
            <person name="Kim J.F."/>
        </authorList>
    </citation>
    <scope>NUCLEOTIDE SEQUENCE [LARGE SCALE GENOMIC DNA]</scope>
    <source>
        <strain evidence="5 6">KCTC 2396</strain>
    </source>
</reference>
<dbReference type="InterPro" id="IPR039315">
    <property type="entry name" value="CheW"/>
</dbReference>
<dbReference type="GO" id="GO:0006935">
    <property type="term" value="P:chemotaxis"/>
    <property type="evidence" value="ECO:0007669"/>
    <property type="project" value="InterPro"/>
</dbReference>
<dbReference type="PANTHER" id="PTHR22617:SF45">
    <property type="entry name" value="CHEMOTAXIS PROTEIN CHEW"/>
    <property type="match status" value="1"/>
</dbReference>
<comment type="subcellular location">
    <subcellularLocation>
        <location evidence="1">Cytoplasm</location>
    </subcellularLocation>
</comment>
<dbReference type="GO" id="GO:0005829">
    <property type="term" value="C:cytosol"/>
    <property type="evidence" value="ECO:0007669"/>
    <property type="project" value="TreeGrafter"/>
</dbReference>
<sequence>MDKRQNAQQSADNNLQFLTFWLGEESYGLDILRVREIRGWNKPREIPNVPKYIKGVIDFRGGIVPIVDLRVRFALPKADYDRETVVIIVSVELDKADGAEHHTMGMVVDRVADVMDVAEKDIKARPQLGSKLDTRYLTGVVNRNEGMVVLIDVDKLLDPETFTQMESWSKE</sequence>
<evidence type="ECO:0000259" key="4">
    <source>
        <dbReference type="PROSITE" id="PS50851"/>
    </source>
</evidence>
<dbReference type="InterPro" id="IPR036061">
    <property type="entry name" value="CheW-like_dom_sf"/>
</dbReference>
<accession>Q2SPQ5</accession>
<evidence type="ECO:0000256" key="3">
    <source>
        <dbReference type="ARBA" id="ARBA00022490"/>
    </source>
</evidence>
<dbReference type="Gene3D" id="2.30.30.40">
    <property type="entry name" value="SH3 Domains"/>
    <property type="match status" value="1"/>
</dbReference>
<dbReference type="STRING" id="349521.HCH_00459"/>
<dbReference type="HOGENOM" id="CLU_048995_1_0_6"/>
<evidence type="ECO:0000256" key="2">
    <source>
        <dbReference type="ARBA" id="ARBA00021483"/>
    </source>
</evidence>
<dbReference type="RefSeq" id="WP_011394446.1">
    <property type="nucleotide sequence ID" value="NC_007645.1"/>
</dbReference>
<proteinExistence type="predicted"/>
<protein>
    <recommendedName>
        <fullName evidence="2">Chemotaxis protein CheW</fullName>
    </recommendedName>
</protein>
<dbReference type="InterPro" id="IPR002545">
    <property type="entry name" value="CheW-lke_dom"/>
</dbReference>
<dbReference type="AlphaFoldDB" id="Q2SPQ5"/>
<dbReference type="CDD" id="cd00732">
    <property type="entry name" value="CheW"/>
    <property type="match status" value="1"/>
</dbReference>
<organism evidence="5 6">
    <name type="scientific">Hahella chejuensis (strain KCTC 2396)</name>
    <dbReference type="NCBI Taxonomy" id="349521"/>
    <lineage>
        <taxon>Bacteria</taxon>
        <taxon>Pseudomonadati</taxon>
        <taxon>Pseudomonadota</taxon>
        <taxon>Gammaproteobacteria</taxon>
        <taxon>Oceanospirillales</taxon>
        <taxon>Hahellaceae</taxon>
        <taxon>Hahella</taxon>
    </lineage>
</organism>
<dbReference type="SUPFAM" id="SSF50341">
    <property type="entry name" value="CheW-like"/>
    <property type="match status" value="1"/>
</dbReference>
<feature type="domain" description="CheW-like" evidence="4">
    <location>
        <begin position="14"/>
        <end position="162"/>
    </location>
</feature>
<evidence type="ECO:0000313" key="5">
    <source>
        <dbReference type="EMBL" id="ABC27369.1"/>
    </source>
</evidence>
<dbReference type="GO" id="GO:0007165">
    <property type="term" value="P:signal transduction"/>
    <property type="evidence" value="ECO:0007669"/>
    <property type="project" value="InterPro"/>
</dbReference>
<dbReference type="OrthoDB" id="9790406at2"/>
<evidence type="ECO:0000256" key="1">
    <source>
        <dbReference type="ARBA" id="ARBA00004496"/>
    </source>
</evidence>
<dbReference type="eggNOG" id="COG0835">
    <property type="taxonomic scope" value="Bacteria"/>
</dbReference>
<dbReference type="Pfam" id="PF01584">
    <property type="entry name" value="CheW"/>
    <property type="match status" value="1"/>
</dbReference>
<keyword evidence="3" id="KW-0963">Cytoplasm</keyword>
<dbReference type="Proteomes" id="UP000000238">
    <property type="component" value="Chromosome"/>
</dbReference>
<dbReference type="PROSITE" id="PS50851">
    <property type="entry name" value="CHEW"/>
    <property type="match status" value="1"/>
</dbReference>
<dbReference type="KEGG" id="hch:HCH_00459"/>
<dbReference type="PANTHER" id="PTHR22617">
    <property type="entry name" value="CHEMOTAXIS SENSOR HISTIDINE KINASE-RELATED"/>
    <property type="match status" value="1"/>
</dbReference>
<dbReference type="SMART" id="SM00260">
    <property type="entry name" value="CheW"/>
    <property type="match status" value="1"/>
</dbReference>
<name>Q2SPQ5_HAHCH</name>
<gene>
    <name evidence="5" type="ordered locus">HCH_00459</name>
</gene>
<keyword evidence="6" id="KW-1185">Reference proteome</keyword>
<dbReference type="EMBL" id="CP000155">
    <property type="protein sequence ID" value="ABC27369.1"/>
    <property type="molecule type" value="Genomic_DNA"/>
</dbReference>
<dbReference type="Gene3D" id="2.40.50.180">
    <property type="entry name" value="CheA-289, Domain 4"/>
    <property type="match status" value="1"/>
</dbReference>
<evidence type="ECO:0000313" key="6">
    <source>
        <dbReference type="Proteomes" id="UP000000238"/>
    </source>
</evidence>